<organism evidence="1 2">
    <name type="scientific">Peronosclerospora sorghi</name>
    <dbReference type="NCBI Taxonomy" id="230839"/>
    <lineage>
        <taxon>Eukaryota</taxon>
        <taxon>Sar</taxon>
        <taxon>Stramenopiles</taxon>
        <taxon>Oomycota</taxon>
        <taxon>Peronosporomycetes</taxon>
        <taxon>Peronosporales</taxon>
        <taxon>Peronosporaceae</taxon>
        <taxon>Peronosclerospora</taxon>
    </lineage>
</organism>
<gene>
    <name evidence="1" type="ORF">PsorP6_000242</name>
</gene>
<proteinExistence type="predicted"/>
<accession>A0ACC0WRE2</accession>
<evidence type="ECO:0000313" key="1">
    <source>
        <dbReference type="EMBL" id="KAI9920615.1"/>
    </source>
</evidence>
<sequence>MTRRAKERRVMRAQTKRHQEEVKALRNKRLTSRESWIQLLSAIDGPTSSVNSFNNDSQTNPLIINELQWKSSQLPIKVDAQKGQLLYSFSTKDYDIDFGIQMVCADGNLIELLAARRYESQKKQVQGELDLTGPGMVLLLWNNSFSWVHTKHLAYHVELKQETLPVFDAEKTQLALKARLERERKMLQFEVDYNRQETQLQTELQTIEFMRHQIEELQAQLKQHEDARENLIKKQDQLKDDIEDLCWELQGLFKFVV</sequence>
<comment type="caution">
    <text evidence="1">The sequence shown here is derived from an EMBL/GenBank/DDBJ whole genome shotgun (WGS) entry which is preliminary data.</text>
</comment>
<protein>
    <submittedName>
        <fullName evidence="1">Uncharacterized protein</fullName>
    </submittedName>
</protein>
<reference evidence="1 2" key="1">
    <citation type="journal article" date="2022" name="bioRxiv">
        <title>The genome of the oomycete Peronosclerospora sorghi, a cosmopolitan pathogen of maize and sorghum, is inflated with dispersed pseudogenes.</title>
        <authorList>
            <person name="Fletcher K."/>
            <person name="Martin F."/>
            <person name="Isakeit T."/>
            <person name="Cavanaugh K."/>
            <person name="Magill C."/>
            <person name="Michelmore R."/>
        </authorList>
    </citation>
    <scope>NUCLEOTIDE SEQUENCE [LARGE SCALE GENOMIC DNA]</scope>
    <source>
        <strain evidence="1">P6</strain>
    </source>
</reference>
<evidence type="ECO:0000313" key="2">
    <source>
        <dbReference type="Proteomes" id="UP001163321"/>
    </source>
</evidence>
<name>A0ACC0WRE2_9STRA</name>
<keyword evidence="2" id="KW-1185">Reference proteome</keyword>
<dbReference type="Proteomes" id="UP001163321">
    <property type="component" value="Chromosome 1"/>
</dbReference>
<dbReference type="EMBL" id="CM047580">
    <property type="protein sequence ID" value="KAI9920615.1"/>
    <property type="molecule type" value="Genomic_DNA"/>
</dbReference>